<keyword evidence="1" id="KW-0812">Transmembrane</keyword>
<keyword evidence="1" id="KW-0472">Membrane</keyword>
<organism evidence="2 3">
    <name type="scientific">Eragrostis curvula</name>
    <name type="common">weeping love grass</name>
    <dbReference type="NCBI Taxonomy" id="38414"/>
    <lineage>
        <taxon>Eukaryota</taxon>
        <taxon>Viridiplantae</taxon>
        <taxon>Streptophyta</taxon>
        <taxon>Embryophyta</taxon>
        <taxon>Tracheophyta</taxon>
        <taxon>Spermatophyta</taxon>
        <taxon>Magnoliopsida</taxon>
        <taxon>Liliopsida</taxon>
        <taxon>Poales</taxon>
        <taxon>Poaceae</taxon>
        <taxon>PACMAD clade</taxon>
        <taxon>Chloridoideae</taxon>
        <taxon>Eragrostideae</taxon>
        <taxon>Eragrostidinae</taxon>
        <taxon>Eragrostis</taxon>
    </lineage>
</organism>
<reference evidence="2 3" key="1">
    <citation type="journal article" date="2019" name="Sci. Rep.">
        <title>A high-quality genome of Eragrostis curvula grass provides insights into Poaceae evolution and supports new strategies to enhance forage quality.</title>
        <authorList>
            <person name="Carballo J."/>
            <person name="Santos B.A.C.M."/>
            <person name="Zappacosta D."/>
            <person name="Garbus I."/>
            <person name="Selva J.P."/>
            <person name="Gallo C.A."/>
            <person name="Diaz A."/>
            <person name="Albertini E."/>
            <person name="Caccamo M."/>
            <person name="Echenique V."/>
        </authorList>
    </citation>
    <scope>NUCLEOTIDE SEQUENCE [LARGE SCALE GENOMIC DNA]</scope>
    <source>
        <strain evidence="3">cv. Victoria</strain>
        <tissue evidence="2">Leaf</tissue>
    </source>
</reference>
<keyword evidence="3" id="KW-1185">Reference proteome</keyword>
<accession>A0A5J9TYY5</accession>
<gene>
    <name evidence="2" type="ORF">EJB05_40166</name>
</gene>
<dbReference type="AlphaFoldDB" id="A0A5J9TYY5"/>
<evidence type="ECO:0000256" key="1">
    <source>
        <dbReference type="SAM" id="Phobius"/>
    </source>
</evidence>
<feature type="transmembrane region" description="Helical" evidence="1">
    <location>
        <begin position="58"/>
        <end position="78"/>
    </location>
</feature>
<sequence>MPIVALKLNTIGENHDVRRDVVRPWPLLAVCGNIGVATMLKIHVDVGFPKLSLLEENFVIQAVVFLSLALVFCLFYFLSYYVSKTYTCIGVIYPT</sequence>
<proteinExistence type="predicted"/>
<dbReference type="Proteomes" id="UP000324897">
    <property type="component" value="Unassembled WGS sequence"/>
</dbReference>
<keyword evidence="1" id="KW-1133">Transmembrane helix</keyword>
<protein>
    <submittedName>
        <fullName evidence="2">Uncharacterized protein</fullName>
    </submittedName>
</protein>
<evidence type="ECO:0000313" key="2">
    <source>
        <dbReference type="EMBL" id="TVU16594.1"/>
    </source>
</evidence>
<evidence type="ECO:0000313" key="3">
    <source>
        <dbReference type="Proteomes" id="UP000324897"/>
    </source>
</evidence>
<dbReference type="Gramene" id="TVU16594">
    <property type="protein sequence ID" value="TVU16594"/>
    <property type="gene ID" value="EJB05_40166"/>
</dbReference>
<comment type="caution">
    <text evidence="2">The sequence shown here is derived from an EMBL/GenBank/DDBJ whole genome shotgun (WGS) entry which is preliminary data.</text>
</comment>
<name>A0A5J9TYY5_9POAL</name>
<dbReference type="EMBL" id="RWGY01000031">
    <property type="protein sequence ID" value="TVU16594.1"/>
    <property type="molecule type" value="Genomic_DNA"/>
</dbReference>